<accession>M8AX54</accession>
<feature type="compositionally biased region" description="Basic residues" evidence="1">
    <location>
        <begin position="72"/>
        <end position="87"/>
    </location>
</feature>
<organism evidence="3">
    <name type="scientific">Aegilops tauschii</name>
    <name type="common">Tausch's goatgrass</name>
    <name type="synonym">Aegilops squarrosa</name>
    <dbReference type="NCBI Taxonomy" id="37682"/>
    <lineage>
        <taxon>Eukaryota</taxon>
        <taxon>Viridiplantae</taxon>
        <taxon>Streptophyta</taxon>
        <taxon>Embryophyta</taxon>
        <taxon>Tracheophyta</taxon>
        <taxon>Spermatophyta</taxon>
        <taxon>Magnoliopsida</taxon>
        <taxon>Liliopsida</taxon>
        <taxon>Poales</taxon>
        <taxon>Poaceae</taxon>
        <taxon>BOP clade</taxon>
        <taxon>Pooideae</taxon>
        <taxon>Triticodae</taxon>
        <taxon>Triticeae</taxon>
        <taxon>Triticinae</taxon>
        <taxon>Aegilops</taxon>
    </lineage>
</organism>
<dbReference type="PROSITE" id="PS51257">
    <property type="entry name" value="PROKAR_LIPOPROTEIN"/>
    <property type="match status" value="1"/>
</dbReference>
<evidence type="ECO:0000256" key="1">
    <source>
        <dbReference type="SAM" id="MobiDB-lite"/>
    </source>
</evidence>
<evidence type="ECO:0008006" key="4">
    <source>
        <dbReference type="Google" id="ProtNLM"/>
    </source>
</evidence>
<sequence>MKMAYLLAFAVVLLSACGLASSRSLPSVTTHGADAQLEGGRAARAKLEPPTANADKPPELGIGDDGAVQSEKKKRHAKAPPKHHGPGKHAPPADLSPPAPDPDGGQPPEPEPGKQWPPLPAWPEPGPGEQWPPFPAWPQPDPGKQWPPFPAWPQPEPGKQWPPFPFYPPPMPSWQWPPALSFHGQEEQHASRLAPPVPAHN</sequence>
<dbReference type="EnsemblPlants" id="EMT06009">
    <property type="protein sequence ID" value="EMT06009"/>
    <property type="gene ID" value="F775_19600"/>
</dbReference>
<reference evidence="3" key="1">
    <citation type="submission" date="2015-06" db="UniProtKB">
        <authorList>
            <consortium name="EnsemblPlants"/>
        </authorList>
    </citation>
    <scope>IDENTIFICATION</scope>
</reference>
<name>M8AX54_AEGTA</name>
<dbReference type="AlphaFoldDB" id="M8AX54"/>
<feature type="region of interest" description="Disordered" evidence="1">
    <location>
        <begin position="23"/>
        <end position="201"/>
    </location>
</feature>
<feature type="chain" id="PRO_5014582679" description="Proline-rich protein" evidence="2">
    <location>
        <begin position="23"/>
        <end position="201"/>
    </location>
</feature>
<evidence type="ECO:0000256" key="2">
    <source>
        <dbReference type="SAM" id="SignalP"/>
    </source>
</evidence>
<feature type="signal peptide" evidence="2">
    <location>
        <begin position="1"/>
        <end position="22"/>
    </location>
</feature>
<feature type="compositionally biased region" description="Pro residues" evidence="1">
    <location>
        <begin position="94"/>
        <end position="172"/>
    </location>
</feature>
<evidence type="ECO:0000313" key="3">
    <source>
        <dbReference type="EnsemblPlants" id="EMT06009"/>
    </source>
</evidence>
<keyword evidence="2" id="KW-0732">Signal</keyword>
<proteinExistence type="predicted"/>
<protein>
    <recommendedName>
        <fullName evidence="4">Proline-rich protein</fullName>
    </recommendedName>
</protein>